<evidence type="ECO:0000256" key="1">
    <source>
        <dbReference type="ARBA" id="ARBA00006964"/>
    </source>
</evidence>
<sequence>MPSLRPVSLALFVLALSAQAQQSLTAEQAIAKMREAAGVTAVPNTVDTIKAGDPATVVTGIATVIAPTMEVLRKAAAAHDNLIITHEPTFYNHQDADTMFKNDPVYAEKMAYIQEHGLVIFRWHDGWHARKPDGITEGWVKKAGWKQYQHADNQYLFTVPTITVAELAKQLAATMGNRIVRVIGDPKMKVTKAAYAPGASGEARQIQALERDDVEVLVAGEIPEWETISYTLDAVQQGRRKAMILLGHYTSEEPGMDNCAVWLKTVFHETNIDFIPAGEPYWLSGQPPKR</sequence>
<evidence type="ECO:0008006" key="7">
    <source>
        <dbReference type="Google" id="ProtNLM"/>
    </source>
</evidence>
<feature type="binding site" evidence="3">
    <location>
        <position position="252"/>
    </location>
    <ligand>
        <name>a divalent metal cation</name>
        <dbReference type="ChEBI" id="CHEBI:60240"/>
        <label>1</label>
    </ligand>
</feature>
<keyword evidence="2 3" id="KW-0479">Metal-binding</keyword>
<keyword evidence="4" id="KW-0732">Signal</keyword>
<dbReference type="Proteomes" id="UP000006056">
    <property type="component" value="Chromosome"/>
</dbReference>
<comment type="similarity">
    <text evidence="1">Belongs to the GTP cyclohydrolase I type 2/NIF3 family.</text>
</comment>
<evidence type="ECO:0000256" key="4">
    <source>
        <dbReference type="SAM" id="SignalP"/>
    </source>
</evidence>
<dbReference type="GO" id="GO:0005737">
    <property type="term" value="C:cytoplasm"/>
    <property type="evidence" value="ECO:0007669"/>
    <property type="project" value="TreeGrafter"/>
</dbReference>
<dbReference type="PANTHER" id="PTHR13799">
    <property type="entry name" value="NGG1 INTERACTING FACTOR 3"/>
    <property type="match status" value="1"/>
</dbReference>
<dbReference type="InterPro" id="IPR036069">
    <property type="entry name" value="DUF34/NIF3_sf"/>
</dbReference>
<evidence type="ECO:0000313" key="6">
    <source>
        <dbReference type="Proteomes" id="UP000006056"/>
    </source>
</evidence>
<reference evidence="5 6" key="1">
    <citation type="submission" date="2012-06" db="EMBL/GenBank/DDBJ databases">
        <title>Complete genome of Terriglobus roseus DSM 18391.</title>
        <authorList>
            <consortium name="US DOE Joint Genome Institute (JGI-PGF)"/>
            <person name="Lucas S."/>
            <person name="Copeland A."/>
            <person name="Lapidus A."/>
            <person name="Glavina del Rio T."/>
            <person name="Dalin E."/>
            <person name="Tice H."/>
            <person name="Bruce D."/>
            <person name="Goodwin L."/>
            <person name="Pitluck S."/>
            <person name="Peters L."/>
            <person name="Mikhailova N."/>
            <person name="Munk A.C.C."/>
            <person name="Kyrpides N."/>
            <person name="Mavromatis K."/>
            <person name="Ivanova N."/>
            <person name="Brettin T."/>
            <person name="Detter J.C."/>
            <person name="Han C."/>
            <person name="Larimer F."/>
            <person name="Land M."/>
            <person name="Hauser L."/>
            <person name="Markowitz V."/>
            <person name="Cheng J.-F."/>
            <person name="Hugenholtz P."/>
            <person name="Woyke T."/>
            <person name="Wu D."/>
            <person name="Brambilla E."/>
            <person name="Klenk H.-P."/>
            <person name="Eisen J.A."/>
        </authorList>
    </citation>
    <scope>NUCLEOTIDE SEQUENCE [LARGE SCALE GENOMIC DNA]</scope>
    <source>
        <strain evidence="6">DSM 18391 / NRRL B-41598 / KBS 63</strain>
    </source>
</reference>
<keyword evidence="6" id="KW-1185">Reference proteome</keyword>
<name>I3ZM36_TERRK</name>
<evidence type="ECO:0000256" key="2">
    <source>
        <dbReference type="ARBA" id="ARBA00022723"/>
    </source>
</evidence>
<feature type="binding site" evidence="3">
    <location>
        <position position="248"/>
    </location>
    <ligand>
        <name>a divalent metal cation</name>
        <dbReference type="ChEBI" id="CHEBI:60240"/>
        <label>1</label>
    </ligand>
</feature>
<organism evidence="5 6">
    <name type="scientific">Terriglobus roseus (strain DSM 18391 / NRRL B-41598 / KBS 63)</name>
    <dbReference type="NCBI Taxonomy" id="926566"/>
    <lineage>
        <taxon>Bacteria</taxon>
        <taxon>Pseudomonadati</taxon>
        <taxon>Acidobacteriota</taxon>
        <taxon>Terriglobia</taxon>
        <taxon>Terriglobales</taxon>
        <taxon>Acidobacteriaceae</taxon>
        <taxon>Terriglobus</taxon>
    </lineage>
</organism>
<dbReference type="Gene3D" id="3.40.1390.30">
    <property type="entry name" value="NIF3 (NGG1p interacting factor 3)-like"/>
    <property type="match status" value="2"/>
</dbReference>
<feature type="signal peptide" evidence="4">
    <location>
        <begin position="1"/>
        <end position="20"/>
    </location>
</feature>
<dbReference type="SUPFAM" id="SSF102705">
    <property type="entry name" value="NIF3 (NGG1p interacting factor 3)-like"/>
    <property type="match status" value="1"/>
</dbReference>
<dbReference type="Pfam" id="PF01784">
    <property type="entry name" value="DUF34_NIF3"/>
    <property type="match status" value="1"/>
</dbReference>
<dbReference type="GO" id="GO:0046872">
    <property type="term" value="F:metal ion binding"/>
    <property type="evidence" value="ECO:0007669"/>
    <property type="project" value="UniProtKB-KW"/>
</dbReference>
<dbReference type="EMBL" id="CP003379">
    <property type="protein sequence ID" value="AFL90304.1"/>
    <property type="molecule type" value="Genomic_DNA"/>
</dbReference>
<protein>
    <recommendedName>
        <fullName evidence="7">GTP cyclohydrolase 1 type 2, NIF3 family</fullName>
    </recommendedName>
</protein>
<proteinExistence type="inferred from homology"/>
<dbReference type="eggNOG" id="COG0327">
    <property type="taxonomic scope" value="Bacteria"/>
</dbReference>
<dbReference type="KEGG" id="trs:Terro_4097"/>
<dbReference type="PANTHER" id="PTHR13799:SF14">
    <property type="entry name" value="GTP CYCLOHYDROLASE 1 TYPE 2 HOMOLOG"/>
    <property type="match status" value="1"/>
</dbReference>
<feature type="chain" id="PRO_5003684858" description="GTP cyclohydrolase 1 type 2, NIF3 family" evidence="4">
    <location>
        <begin position="21"/>
        <end position="290"/>
    </location>
</feature>
<dbReference type="PATRIC" id="fig|926566.3.peg.4045"/>
<dbReference type="AlphaFoldDB" id="I3ZM36"/>
<dbReference type="OrthoDB" id="1116574at2"/>
<feature type="binding site" evidence="3">
    <location>
        <position position="86"/>
    </location>
    <ligand>
        <name>a divalent metal cation</name>
        <dbReference type="ChEBI" id="CHEBI:60240"/>
        <label>1</label>
    </ligand>
</feature>
<dbReference type="HOGENOM" id="CLU_089937_1_0_0"/>
<evidence type="ECO:0000313" key="5">
    <source>
        <dbReference type="EMBL" id="AFL90304.1"/>
    </source>
</evidence>
<dbReference type="RefSeq" id="WP_014787564.1">
    <property type="nucleotide sequence ID" value="NC_018014.1"/>
</dbReference>
<accession>I3ZM36</accession>
<evidence type="ECO:0000256" key="3">
    <source>
        <dbReference type="PIRSR" id="PIRSR602678-1"/>
    </source>
</evidence>
<dbReference type="InterPro" id="IPR002678">
    <property type="entry name" value="DUF34/NIF3"/>
</dbReference>
<dbReference type="STRING" id="926566.Terro_4097"/>
<gene>
    <name evidence="5" type="ordered locus">Terro_4097</name>
</gene>